<comment type="caution">
    <text evidence="1">The sequence shown here is derived from an EMBL/GenBank/DDBJ whole genome shotgun (WGS) entry which is preliminary data.</text>
</comment>
<reference evidence="1" key="1">
    <citation type="submission" date="2013-11" db="EMBL/GenBank/DDBJ databases">
        <title>Genome sequence of the fusiform rust pathogen reveals effectors for host alternation and coevolution with pine.</title>
        <authorList>
            <consortium name="DOE Joint Genome Institute"/>
            <person name="Smith K."/>
            <person name="Pendleton A."/>
            <person name="Kubisiak T."/>
            <person name="Anderson C."/>
            <person name="Salamov A."/>
            <person name="Aerts A."/>
            <person name="Riley R."/>
            <person name="Clum A."/>
            <person name="Lindquist E."/>
            <person name="Ence D."/>
            <person name="Campbell M."/>
            <person name="Kronenberg Z."/>
            <person name="Feau N."/>
            <person name="Dhillon B."/>
            <person name="Hamelin R."/>
            <person name="Burleigh J."/>
            <person name="Smith J."/>
            <person name="Yandell M."/>
            <person name="Nelson C."/>
            <person name="Grigoriev I."/>
            <person name="Davis J."/>
        </authorList>
    </citation>
    <scope>NUCLEOTIDE SEQUENCE</scope>
    <source>
        <strain evidence="1">G11</strain>
    </source>
</reference>
<gene>
    <name evidence="1" type="ORF">CROQUDRAFT_92243</name>
</gene>
<accession>A0A9P6NNI9</accession>
<evidence type="ECO:0000313" key="1">
    <source>
        <dbReference type="EMBL" id="KAG0146765.1"/>
    </source>
</evidence>
<dbReference type="Proteomes" id="UP000886653">
    <property type="component" value="Unassembled WGS sequence"/>
</dbReference>
<keyword evidence="2" id="KW-1185">Reference proteome</keyword>
<sequence>MFNFKKNCGQFQRNPTHVHELVMKIKKYLSENPGHSGNGMIMPDPHNSNQMFKLSHQALVIWA</sequence>
<name>A0A9P6NNI9_9BASI</name>
<dbReference type="AlphaFoldDB" id="A0A9P6NNI9"/>
<evidence type="ECO:0000313" key="2">
    <source>
        <dbReference type="Proteomes" id="UP000886653"/>
    </source>
</evidence>
<protein>
    <submittedName>
        <fullName evidence="1">Uncharacterized protein</fullName>
    </submittedName>
</protein>
<proteinExistence type="predicted"/>
<dbReference type="EMBL" id="MU167256">
    <property type="protein sequence ID" value="KAG0146765.1"/>
    <property type="molecule type" value="Genomic_DNA"/>
</dbReference>
<organism evidence="1 2">
    <name type="scientific">Cronartium quercuum f. sp. fusiforme G11</name>
    <dbReference type="NCBI Taxonomy" id="708437"/>
    <lineage>
        <taxon>Eukaryota</taxon>
        <taxon>Fungi</taxon>
        <taxon>Dikarya</taxon>
        <taxon>Basidiomycota</taxon>
        <taxon>Pucciniomycotina</taxon>
        <taxon>Pucciniomycetes</taxon>
        <taxon>Pucciniales</taxon>
        <taxon>Coleosporiaceae</taxon>
        <taxon>Cronartium</taxon>
    </lineage>
</organism>